<dbReference type="InterPro" id="IPR001214">
    <property type="entry name" value="SET_dom"/>
</dbReference>
<dbReference type="EMBL" id="MJFZ01000887">
    <property type="protein sequence ID" value="RAW24418.1"/>
    <property type="molecule type" value="Genomic_DNA"/>
</dbReference>
<protein>
    <submittedName>
        <fullName evidence="2">Uncharacterized protein</fullName>
    </submittedName>
</protein>
<dbReference type="SMART" id="SM00317">
    <property type="entry name" value="SET"/>
    <property type="match status" value="1"/>
</dbReference>
<keyword evidence="3" id="KW-1185">Reference proteome</keyword>
<dbReference type="VEuPathDB" id="FungiDB:PC110_g19151"/>
<dbReference type="OrthoDB" id="308383at2759"/>
<comment type="caution">
    <text evidence="2">The sequence shown here is derived from an EMBL/GenBank/DDBJ whole genome shotgun (WGS) entry which is preliminary data.</text>
</comment>
<evidence type="ECO:0000256" key="1">
    <source>
        <dbReference type="SAM" id="MobiDB-lite"/>
    </source>
</evidence>
<accession>A0A329RMS1</accession>
<organism evidence="2 3">
    <name type="scientific">Phytophthora cactorum</name>
    <dbReference type="NCBI Taxonomy" id="29920"/>
    <lineage>
        <taxon>Eukaryota</taxon>
        <taxon>Sar</taxon>
        <taxon>Stramenopiles</taxon>
        <taxon>Oomycota</taxon>
        <taxon>Peronosporomycetes</taxon>
        <taxon>Peronosporales</taxon>
        <taxon>Peronosporaceae</taxon>
        <taxon>Phytophthora</taxon>
    </lineage>
</organism>
<dbReference type="PROSITE" id="PS50280">
    <property type="entry name" value="SET"/>
    <property type="match status" value="1"/>
</dbReference>
<feature type="compositionally biased region" description="Polar residues" evidence="1">
    <location>
        <begin position="96"/>
        <end position="105"/>
    </location>
</feature>
<sequence>MPGVSVSELPPETLHPGDTLEYYCRAFVAGDPKGHRVALVVKVDATEGIKFPIAVDTGDVIYRTMTTKRMVGRFGKPFTPEATKWRKLRTYKMSPGSVSAPSRASTLKKAPEGAVKAISKRRTPSQQTSKIDQKASIDEIINLVSSEEENIMSSRPVESEGRGLSNDKLEEAAAYLKSISNRPACSRICYQVKKRNGQQYVEHSSLSCRLKNLHVRRSTFPDGPAKETSLPTEEIAWPEEIQRITTCKKNGVTFPATGKFDPCQCIGDCFWDVCKNVASATFCTPTCCNLGVRSSNAPRVLKTLRLFATGRVGLGAYTNTSLDVGDVVDEYCGKLSEFPANVEWQPDQAVKQNSGFTLLYNAKSTKRNYVYVDALKCRSITRFIWPACDPNAAFVEQQTRARIKVLVKMIKDVNTGNQITDHHGNERWFKCACDDCCKASDNDDGHEGYVGQDTNK</sequence>
<name>A0A329RMS1_9STRA</name>
<dbReference type="STRING" id="29920.A0A329RMS1"/>
<dbReference type="SUPFAM" id="SSF82199">
    <property type="entry name" value="SET domain"/>
    <property type="match status" value="1"/>
</dbReference>
<dbReference type="Gene3D" id="2.170.270.10">
    <property type="entry name" value="SET domain"/>
    <property type="match status" value="1"/>
</dbReference>
<reference evidence="2 3" key="1">
    <citation type="submission" date="2018-01" db="EMBL/GenBank/DDBJ databases">
        <title>Draft genome of the strawberry crown rot pathogen Phytophthora cactorum.</title>
        <authorList>
            <person name="Armitage A.D."/>
            <person name="Lysoe E."/>
            <person name="Nellist C.F."/>
            <person name="Harrison R.J."/>
            <person name="Brurberg M.B."/>
        </authorList>
    </citation>
    <scope>NUCLEOTIDE SEQUENCE [LARGE SCALE GENOMIC DNA]</scope>
    <source>
        <strain evidence="2 3">10300</strain>
    </source>
</reference>
<evidence type="ECO:0000313" key="2">
    <source>
        <dbReference type="EMBL" id="RAW24418.1"/>
    </source>
</evidence>
<dbReference type="Proteomes" id="UP000251314">
    <property type="component" value="Unassembled WGS sequence"/>
</dbReference>
<dbReference type="AlphaFoldDB" id="A0A329RMS1"/>
<dbReference type="Pfam" id="PF00856">
    <property type="entry name" value="SET"/>
    <property type="match status" value="1"/>
</dbReference>
<gene>
    <name evidence="2" type="ORF">PC110_g19151</name>
</gene>
<proteinExistence type="predicted"/>
<evidence type="ECO:0000313" key="3">
    <source>
        <dbReference type="Proteomes" id="UP000251314"/>
    </source>
</evidence>
<dbReference type="InterPro" id="IPR046341">
    <property type="entry name" value="SET_dom_sf"/>
</dbReference>
<feature type="region of interest" description="Disordered" evidence="1">
    <location>
        <begin position="94"/>
        <end position="132"/>
    </location>
</feature>